<reference evidence="2 3" key="1">
    <citation type="submission" date="2024-09" db="EMBL/GenBank/DDBJ databases">
        <title>Chromosome-scale assembly of Riccia sorocarpa.</title>
        <authorList>
            <person name="Paukszto L."/>
        </authorList>
    </citation>
    <scope>NUCLEOTIDE SEQUENCE [LARGE SCALE GENOMIC DNA]</scope>
    <source>
        <strain evidence="2">LP-2024</strain>
        <tissue evidence="2">Aerial parts of the thallus</tissue>
    </source>
</reference>
<evidence type="ECO:0000313" key="2">
    <source>
        <dbReference type="EMBL" id="KAL3685534.1"/>
    </source>
</evidence>
<protein>
    <recommendedName>
        <fullName evidence="1">F-box domain-containing protein</fullName>
    </recommendedName>
</protein>
<gene>
    <name evidence="2" type="ORF">R1sor_003556</name>
</gene>
<dbReference type="EMBL" id="JBJQOH010000006">
    <property type="protein sequence ID" value="KAL3685534.1"/>
    <property type="molecule type" value="Genomic_DNA"/>
</dbReference>
<dbReference type="InterPro" id="IPR015915">
    <property type="entry name" value="Kelch-typ_b-propeller"/>
</dbReference>
<dbReference type="InterPro" id="IPR036047">
    <property type="entry name" value="F-box-like_dom_sf"/>
</dbReference>
<dbReference type="InterPro" id="IPR001810">
    <property type="entry name" value="F-box_dom"/>
</dbReference>
<evidence type="ECO:0000259" key="1">
    <source>
        <dbReference type="PROSITE" id="PS50181"/>
    </source>
</evidence>
<dbReference type="PANTHER" id="PTHR31672:SF2">
    <property type="entry name" value="F-BOX DOMAIN-CONTAINING PROTEIN"/>
    <property type="match status" value="1"/>
</dbReference>
<keyword evidence="3" id="KW-1185">Reference proteome</keyword>
<name>A0ABD3H834_9MARC</name>
<sequence>MCVVPPDMDLTSPAKTQSRTASFTTATVEDELIPSLWQQLPTDLLVKVLTKLPLSALRKFSRVSKRWKAWFRSVEFARGCESVEWTFFHVYVIERIFYMLLPNLKTNSWDKHPLHFLQRGEYIPDFRVAVDRGLLCYKIRKKRWGFDIDASITLVAQNPLTRKSRRLIVPYQLEYDLPPHKMVWGLMMDKEYGSYKVVVAFCDQNLPRNAFIYDSVSNSWSSSAALTPVLVPHFEEDRWQQRSVVCSGGELLWVIEEYEGNLSTDGLIYKWLIKYDFELDTWSMVTQESPVLGEGEVYLVHHDLTTKIVGIEDIERLVNEAGDTGLPANFNPKKVAFGGGTWYIVSGWVGPRQGLDLFAISVKPHTVTRLPKVHDRVIFCQENKA</sequence>
<dbReference type="Proteomes" id="UP001633002">
    <property type="component" value="Unassembled WGS sequence"/>
</dbReference>
<dbReference type="SMART" id="SM00256">
    <property type="entry name" value="FBOX"/>
    <property type="match status" value="1"/>
</dbReference>
<accession>A0ABD3H834</accession>
<dbReference type="Gene3D" id="1.20.1280.50">
    <property type="match status" value="1"/>
</dbReference>
<dbReference type="InterPro" id="IPR050796">
    <property type="entry name" value="SCF_F-box_component"/>
</dbReference>
<dbReference type="SUPFAM" id="SSF117281">
    <property type="entry name" value="Kelch motif"/>
    <property type="match status" value="1"/>
</dbReference>
<feature type="domain" description="F-box" evidence="1">
    <location>
        <begin position="34"/>
        <end position="68"/>
    </location>
</feature>
<dbReference type="Pfam" id="PF00646">
    <property type="entry name" value="F-box"/>
    <property type="match status" value="1"/>
</dbReference>
<proteinExistence type="predicted"/>
<dbReference type="PROSITE" id="PS50181">
    <property type="entry name" value="FBOX"/>
    <property type="match status" value="1"/>
</dbReference>
<dbReference type="AlphaFoldDB" id="A0ABD3H834"/>
<dbReference type="PANTHER" id="PTHR31672">
    <property type="entry name" value="BNACNNG10540D PROTEIN"/>
    <property type="match status" value="1"/>
</dbReference>
<evidence type="ECO:0000313" key="3">
    <source>
        <dbReference type="Proteomes" id="UP001633002"/>
    </source>
</evidence>
<comment type="caution">
    <text evidence="2">The sequence shown here is derived from an EMBL/GenBank/DDBJ whole genome shotgun (WGS) entry which is preliminary data.</text>
</comment>
<organism evidence="2 3">
    <name type="scientific">Riccia sorocarpa</name>
    <dbReference type="NCBI Taxonomy" id="122646"/>
    <lineage>
        <taxon>Eukaryota</taxon>
        <taxon>Viridiplantae</taxon>
        <taxon>Streptophyta</taxon>
        <taxon>Embryophyta</taxon>
        <taxon>Marchantiophyta</taxon>
        <taxon>Marchantiopsida</taxon>
        <taxon>Marchantiidae</taxon>
        <taxon>Marchantiales</taxon>
        <taxon>Ricciaceae</taxon>
        <taxon>Riccia</taxon>
    </lineage>
</organism>
<dbReference type="SUPFAM" id="SSF81383">
    <property type="entry name" value="F-box domain"/>
    <property type="match status" value="1"/>
</dbReference>